<evidence type="ECO:0000313" key="4">
    <source>
        <dbReference type="Proteomes" id="UP001329151"/>
    </source>
</evidence>
<dbReference type="GO" id="GO:0016787">
    <property type="term" value="F:hydrolase activity"/>
    <property type="evidence" value="ECO:0007669"/>
    <property type="project" value="UniProtKB-KW"/>
</dbReference>
<dbReference type="PRINTS" id="PR00111">
    <property type="entry name" value="ABHYDROLASE"/>
</dbReference>
<dbReference type="Gene3D" id="3.40.50.1820">
    <property type="entry name" value="alpha/beta hydrolase"/>
    <property type="match status" value="1"/>
</dbReference>
<dbReference type="InterPro" id="IPR029058">
    <property type="entry name" value="AB_hydrolase_fold"/>
</dbReference>
<evidence type="ECO:0000256" key="1">
    <source>
        <dbReference type="ARBA" id="ARBA00022801"/>
    </source>
</evidence>
<keyword evidence="4" id="KW-1185">Reference proteome</keyword>
<name>A0AA86J294_9BURK</name>
<feature type="domain" description="AB hydrolase-1" evidence="2">
    <location>
        <begin position="25"/>
        <end position="258"/>
    </location>
</feature>
<evidence type="ECO:0000313" key="3">
    <source>
        <dbReference type="EMBL" id="BET25644.1"/>
    </source>
</evidence>
<dbReference type="Proteomes" id="UP001329151">
    <property type="component" value="Chromosome"/>
</dbReference>
<accession>A0AA86J294</accession>
<dbReference type="InterPro" id="IPR000073">
    <property type="entry name" value="AB_hydrolase_1"/>
</dbReference>
<sequence length="275" mass="31217">MTRSFKKFEVNGTVLNVLIAGQGEPVLLIHGFPDDHSVWRYQIDALVQAGFQVIAPDMRGYGESALSKRVRDYHVSNLVKDLLALLDALKIKQIAVAGHDWGAGIGWMLAIHHPERVSRYAALSVGHPCAFVSAPMSQKLRSWYMLFFQLRGLAEFLIKANNWSLFRKVFGLPNYEEEVIQRLSRPGRLTAGLNYYRANVDMLFVKNLPSVKMPVLGLFSTGDKYLIEQQMQDSAQYVQAEWRYECIEGVSHWLQLDAPERVSALLIEFFGNAKL</sequence>
<gene>
    <name evidence="3" type="ORF">RGQ30_11450</name>
</gene>
<keyword evidence="1 3" id="KW-0378">Hydrolase</keyword>
<organism evidence="3 4">
    <name type="scientific">Limnobacter thiooxidans</name>
    <dbReference type="NCBI Taxonomy" id="131080"/>
    <lineage>
        <taxon>Bacteria</taxon>
        <taxon>Pseudomonadati</taxon>
        <taxon>Pseudomonadota</taxon>
        <taxon>Betaproteobacteria</taxon>
        <taxon>Burkholderiales</taxon>
        <taxon>Burkholderiaceae</taxon>
        <taxon>Limnobacter</taxon>
    </lineage>
</organism>
<reference evidence="3 4" key="1">
    <citation type="submission" date="2023-10" db="EMBL/GenBank/DDBJ databases">
        <title>Complete Genome Sequence of Limnobacter thiooxidans CS-K2T, Isolated from freshwater lake sediments in Bavaria, Germany.</title>
        <authorList>
            <person name="Naruki M."/>
            <person name="Watanabe A."/>
            <person name="Warashina T."/>
            <person name="Morita T."/>
            <person name="Arakawa K."/>
        </authorList>
    </citation>
    <scope>NUCLEOTIDE SEQUENCE [LARGE SCALE GENOMIC DNA]</scope>
    <source>
        <strain evidence="3 4">CS-K2</strain>
    </source>
</reference>
<proteinExistence type="predicted"/>
<dbReference type="EMBL" id="AP028947">
    <property type="protein sequence ID" value="BET25644.1"/>
    <property type="molecule type" value="Genomic_DNA"/>
</dbReference>
<dbReference type="Pfam" id="PF00561">
    <property type="entry name" value="Abhydrolase_1"/>
    <property type="match status" value="1"/>
</dbReference>
<dbReference type="SUPFAM" id="SSF53474">
    <property type="entry name" value="alpha/beta-Hydrolases"/>
    <property type="match status" value="1"/>
</dbReference>
<evidence type="ECO:0000259" key="2">
    <source>
        <dbReference type="Pfam" id="PF00561"/>
    </source>
</evidence>
<dbReference type="PANTHER" id="PTHR43329">
    <property type="entry name" value="EPOXIDE HYDROLASE"/>
    <property type="match status" value="1"/>
</dbReference>
<dbReference type="AlphaFoldDB" id="A0AA86J294"/>
<dbReference type="KEGG" id="lto:RGQ30_11450"/>
<protein>
    <submittedName>
        <fullName evidence="3">Alpha/beta fold hydrolase</fullName>
    </submittedName>
</protein>
<dbReference type="RefSeq" id="WP_130556822.1">
    <property type="nucleotide sequence ID" value="NZ_AP028947.1"/>
</dbReference>
<dbReference type="PRINTS" id="PR00412">
    <property type="entry name" value="EPOXHYDRLASE"/>
</dbReference>
<dbReference type="InterPro" id="IPR000639">
    <property type="entry name" value="Epox_hydrolase-like"/>
</dbReference>